<dbReference type="KEGG" id="aba:Acid345_0049"/>
<protein>
    <recommendedName>
        <fullName evidence="3">Gamma-butyrobetaine hydroxylase-like N-terminal domain-containing protein</fullName>
    </recommendedName>
</protein>
<keyword evidence="1" id="KW-0479">Metal-binding</keyword>
<dbReference type="GO" id="GO:0046872">
    <property type="term" value="F:metal ion binding"/>
    <property type="evidence" value="ECO:0007669"/>
    <property type="project" value="UniProtKB-KW"/>
</dbReference>
<dbReference type="HOGENOM" id="CLU_117841_2_1_0"/>
<reference evidence="4 5" key="1">
    <citation type="journal article" date="2009" name="Appl. Environ. Microbiol.">
        <title>Three genomes from the phylum Acidobacteria provide insight into the lifestyles of these microorganisms in soils.</title>
        <authorList>
            <person name="Ward N.L."/>
            <person name="Challacombe J.F."/>
            <person name="Janssen P.H."/>
            <person name="Henrissat B."/>
            <person name="Coutinho P.M."/>
            <person name="Wu M."/>
            <person name="Xie G."/>
            <person name="Haft D.H."/>
            <person name="Sait M."/>
            <person name="Badger J."/>
            <person name="Barabote R.D."/>
            <person name="Bradley B."/>
            <person name="Brettin T.S."/>
            <person name="Brinkac L.M."/>
            <person name="Bruce D."/>
            <person name="Creasy T."/>
            <person name="Daugherty S.C."/>
            <person name="Davidsen T.M."/>
            <person name="DeBoy R.T."/>
            <person name="Detter J.C."/>
            <person name="Dodson R.J."/>
            <person name="Durkin A.S."/>
            <person name="Ganapathy A."/>
            <person name="Gwinn-Giglio M."/>
            <person name="Han C.S."/>
            <person name="Khouri H."/>
            <person name="Kiss H."/>
            <person name="Kothari S.P."/>
            <person name="Madupu R."/>
            <person name="Nelson K.E."/>
            <person name="Nelson W.C."/>
            <person name="Paulsen I."/>
            <person name="Penn K."/>
            <person name="Ren Q."/>
            <person name="Rosovitz M.J."/>
            <person name="Selengut J.D."/>
            <person name="Shrivastava S."/>
            <person name="Sullivan S.A."/>
            <person name="Tapia R."/>
            <person name="Thompson L.S."/>
            <person name="Watkins K.L."/>
            <person name="Yang Q."/>
            <person name="Yu C."/>
            <person name="Zafar N."/>
            <person name="Zhou L."/>
            <person name="Kuske C.R."/>
        </authorList>
    </citation>
    <scope>NUCLEOTIDE SEQUENCE [LARGE SCALE GENOMIC DNA]</scope>
    <source>
        <strain evidence="4 5">Ellin345</strain>
    </source>
</reference>
<dbReference type="PANTHER" id="PTHR35303">
    <property type="entry name" value="OS02G0197800 PROTEIN"/>
    <property type="match status" value="1"/>
</dbReference>
<dbReference type="Gene3D" id="3.30.2020.30">
    <property type="match status" value="1"/>
</dbReference>
<evidence type="ECO:0000256" key="1">
    <source>
        <dbReference type="ARBA" id="ARBA00022723"/>
    </source>
</evidence>
<proteinExistence type="predicted"/>
<keyword evidence="2" id="KW-0408">Iron</keyword>
<organism evidence="4 5">
    <name type="scientific">Koribacter versatilis (strain Ellin345)</name>
    <dbReference type="NCBI Taxonomy" id="204669"/>
    <lineage>
        <taxon>Bacteria</taxon>
        <taxon>Pseudomonadati</taxon>
        <taxon>Acidobacteriota</taxon>
        <taxon>Terriglobia</taxon>
        <taxon>Terriglobales</taxon>
        <taxon>Candidatus Korobacteraceae</taxon>
        <taxon>Candidatus Korobacter</taxon>
    </lineage>
</organism>
<dbReference type="AlphaFoldDB" id="Q1IVP6"/>
<dbReference type="InterPro" id="IPR038492">
    <property type="entry name" value="GBBH-like_N_sf"/>
</dbReference>
<evidence type="ECO:0000313" key="4">
    <source>
        <dbReference type="EMBL" id="ABF39054.1"/>
    </source>
</evidence>
<evidence type="ECO:0000313" key="5">
    <source>
        <dbReference type="Proteomes" id="UP000002432"/>
    </source>
</evidence>
<feature type="domain" description="Gamma-butyrobetaine hydroxylase-like N-terminal" evidence="3">
    <location>
        <begin position="20"/>
        <end position="113"/>
    </location>
</feature>
<dbReference type="eggNOG" id="COG3536">
    <property type="taxonomic scope" value="Bacteria"/>
</dbReference>
<accession>Q1IVP6</accession>
<dbReference type="EnsemblBacteria" id="ABF39054">
    <property type="protein sequence ID" value="ABF39054"/>
    <property type="gene ID" value="Acid345_0049"/>
</dbReference>
<dbReference type="STRING" id="204669.Acid345_0049"/>
<evidence type="ECO:0000259" key="3">
    <source>
        <dbReference type="Pfam" id="PF06155"/>
    </source>
</evidence>
<gene>
    <name evidence="4" type="ordered locus">Acid345_0049</name>
</gene>
<dbReference type="Proteomes" id="UP000002432">
    <property type="component" value="Chromosome"/>
</dbReference>
<dbReference type="Pfam" id="PF06155">
    <property type="entry name" value="GBBH-like_N"/>
    <property type="match status" value="1"/>
</dbReference>
<dbReference type="EMBL" id="CP000360">
    <property type="protein sequence ID" value="ABF39054.1"/>
    <property type="molecule type" value="Genomic_DNA"/>
</dbReference>
<keyword evidence="5" id="KW-1185">Reference proteome</keyword>
<dbReference type="InterPro" id="IPR010376">
    <property type="entry name" value="GBBH-like_N"/>
</dbReference>
<sequence>MSVCDTRGMSADPKSVKVHKTEGTGMEIEWKDGHRSAYTFPWLRDACPCALCIEEREKEGRKPGDPLKAIAGALPMFKALARPTEAEAVGKYAIRFTWNDGHQHGIYSWEYLRENCTCPECKMKRDAAAVAQGEAVDEGEGKPN</sequence>
<name>Q1IVP6_KORVE</name>
<evidence type="ECO:0000256" key="2">
    <source>
        <dbReference type="ARBA" id="ARBA00023004"/>
    </source>
</evidence>